<dbReference type="GO" id="GO:0005829">
    <property type="term" value="C:cytosol"/>
    <property type="evidence" value="ECO:0007669"/>
    <property type="project" value="TreeGrafter"/>
</dbReference>
<dbReference type="Gene3D" id="2.60.120.10">
    <property type="entry name" value="Jelly Rolls"/>
    <property type="match status" value="1"/>
</dbReference>
<dbReference type="EC" id="5.1.3.13" evidence="4"/>
<dbReference type="InterPro" id="IPR011051">
    <property type="entry name" value="RmlC_Cupin_sf"/>
</dbReference>
<dbReference type="GO" id="GO:0000271">
    <property type="term" value="P:polysaccharide biosynthetic process"/>
    <property type="evidence" value="ECO:0007669"/>
    <property type="project" value="TreeGrafter"/>
</dbReference>
<accession>A0AAU8DLV5</accession>
<reference evidence="4" key="1">
    <citation type="submission" date="2024-05" db="EMBL/GenBank/DDBJ databases">
        <authorList>
            <person name="Cai S.Y."/>
            <person name="Jin L.M."/>
            <person name="Li H.R."/>
        </authorList>
    </citation>
    <scope>NUCLEOTIDE SEQUENCE</scope>
    <source>
        <strain evidence="4">A5-74</strain>
    </source>
</reference>
<dbReference type="InterPro" id="IPR000888">
    <property type="entry name" value="RmlC-like"/>
</dbReference>
<keyword evidence="4" id="KW-0413">Isomerase</keyword>
<dbReference type="PANTHER" id="PTHR21047">
    <property type="entry name" value="DTDP-6-DEOXY-D-GLUCOSE-3,5 EPIMERASE"/>
    <property type="match status" value="1"/>
</dbReference>
<dbReference type="AlphaFoldDB" id="A0AAU8DLV5"/>
<sequence length="189" mass="20401">MSDPRPFPHLVDLRISDTAIDGVHLITQKQITDGRGTIREFFRMSTYSGMLPAGRTWEQINVTRTHRGAIRGLHGEAMVKLIACISGEAFGVYLDARDDSPTRGTVLQVPLRPGTQVLVPAGVCNAFQATSGDGCEYLYCFTSEWTPGMVGVAYSPLDPGLGVEWPIPVDVTDTDQVSAKDAAAAPFFG</sequence>
<feature type="active site" description="Proton acceptor" evidence="2">
    <location>
        <position position="74"/>
    </location>
</feature>
<dbReference type="PANTHER" id="PTHR21047:SF2">
    <property type="entry name" value="THYMIDINE DIPHOSPHO-4-KETO-RHAMNOSE 3,5-EPIMERASE"/>
    <property type="match status" value="1"/>
</dbReference>
<feature type="site" description="Participates in a stacking interaction with the thymidine ring of dTDP-4-oxo-6-deoxyglucose" evidence="3">
    <location>
        <position position="145"/>
    </location>
</feature>
<organism evidence="4">
    <name type="scientific">Nakamurella sp. A5-74</name>
    <dbReference type="NCBI Taxonomy" id="3158264"/>
    <lineage>
        <taxon>Bacteria</taxon>
        <taxon>Bacillati</taxon>
        <taxon>Actinomycetota</taxon>
        <taxon>Actinomycetes</taxon>
        <taxon>Nakamurellales</taxon>
        <taxon>Nakamurellaceae</taxon>
        <taxon>Nakamurella</taxon>
    </lineage>
</organism>
<dbReference type="GO" id="GO:0008830">
    <property type="term" value="F:dTDP-4-dehydrorhamnose 3,5-epimerase activity"/>
    <property type="evidence" value="ECO:0007669"/>
    <property type="project" value="UniProtKB-EC"/>
</dbReference>
<comment type="similarity">
    <text evidence="1">Belongs to the dTDP-4-dehydrorhamnose 3,5-epimerase family.</text>
</comment>
<evidence type="ECO:0000256" key="2">
    <source>
        <dbReference type="PIRSR" id="PIRSR600888-1"/>
    </source>
</evidence>
<protein>
    <submittedName>
        <fullName evidence="4">dTDP-4-dehydrorhamnose 3,5-epimerase</fullName>
        <ecNumber evidence="4">5.1.3.13</ecNumber>
    </submittedName>
</protein>
<dbReference type="Pfam" id="PF00908">
    <property type="entry name" value="dTDP_sugar_isom"/>
    <property type="match status" value="1"/>
</dbReference>
<feature type="active site" description="Proton donor" evidence="2">
    <location>
        <position position="139"/>
    </location>
</feature>
<dbReference type="RefSeq" id="WP_353648773.1">
    <property type="nucleotide sequence ID" value="NZ_CP159218.1"/>
</dbReference>
<dbReference type="SUPFAM" id="SSF51182">
    <property type="entry name" value="RmlC-like cupins"/>
    <property type="match status" value="1"/>
</dbReference>
<evidence type="ECO:0000256" key="1">
    <source>
        <dbReference type="ARBA" id="ARBA00010154"/>
    </source>
</evidence>
<gene>
    <name evidence="4" type="primary">rfbC</name>
    <name evidence="4" type="ORF">ABLG96_18420</name>
</gene>
<evidence type="ECO:0000256" key="3">
    <source>
        <dbReference type="PIRSR" id="PIRSR600888-3"/>
    </source>
</evidence>
<dbReference type="EMBL" id="CP159218">
    <property type="protein sequence ID" value="XCG63158.1"/>
    <property type="molecule type" value="Genomic_DNA"/>
</dbReference>
<dbReference type="InterPro" id="IPR014710">
    <property type="entry name" value="RmlC-like_jellyroll"/>
</dbReference>
<evidence type="ECO:0000313" key="4">
    <source>
        <dbReference type="EMBL" id="XCG63158.1"/>
    </source>
</evidence>
<proteinExistence type="inferred from homology"/>
<name>A0AAU8DLV5_9ACTN</name>